<feature type="region of interest" description="Disordered" evidence="1">
    <location>
        <begin position="132"/>
        <end position="154"/>
    </location>
</feature>
<reference evidence="2" key="1">
    <citation type="journal article" date="2021" name="Proc. Natl. Acad. Sci. U.S.A.">
        <title>A Catalog of Tens of Thousands of Viruses from Human Metagenomes Reveals Hidden Associations with Chronic Diseases.</title>
        <authorList>
            <person name="Tisza M.J."/>
            <person name="Buck C.B."/>
        </authorList>
    </citation>
    <scope>NUCLEOTIDE SEQUENCE</scope>
    <source>
        <strain evidence="2">CtRlz6</strain>
    </source>
</reference>
<feature type="compositionally biased region" description="Gly residues" evidence="1">
    <location>
        <begin position="1"/>
        <end position="10"/>
    </location>
</feature>
<accession>A0A8S5LDQ5</accession>
<dbReference type="EMBL" id="BK014691">
    <property type="protein sequence ID" value="DAD68079.1"/>
    <property type="molecule type" value="Genomic_DNA"/>
</dbReference>
<protein>
    <submittedName>
        <fullName evidence="2">Uncharacterized protein</fullName>
    </submittedName>
</protein>
<evidence type="ECO:0000256" key="1">
    <source>
        <dbReference type="SAM" id="MobiDB-lite"/>
    </source>
</evidence>
<evidence type="ECO:0000313" key="2">
    <source>
        <dbReference type="EMBL" id="DAD68079.1"/>
    </source>
</evidence>
<feature type="compositionally biased region" description="Basic residues" evidence="1">
    <location>
        <begin position="23"/>
        <end position="40"/>
    </location>
</feature>
<proteinExistence type="predicted"/>
<sequence length="154" mass="16790">MLGQSTGGGRPAVSSRTRGLAKPPKRPKKPGKSPIKRTSKKSSENSTESFKPVKIIVYPVQGEKFTVSTILSDQVAYENTARTRQWGSIQESPMRAAAFLSWKAAVRTGKFEGTFEDWCDNVYDATIDTQDFLGGDTTPTQTEPPTGSLPISAY</sequence>
<feature type="region of interest" description="Disordered" evidence="1">
    <location>
        <begin position="1"/>
        <end position="49"/>
    </location>
</feature>
<name>A0A8S5LDQ5_9CAUD</name>
<organism evidence="2">
    <name type="scientific">Siphoviridae sp. ctRlz6</name>
    <dbReference type="NCBI Taxonomy" id="2823581"/>
    <lineage>
        <taxon>Viruses</taxon>
        <taxon>Duplodnaviria</taxon>
        <taxon>Heunggongvirae</taxon>
        <taxon>Uroviricota</taxon>
        <taxon>Caudoviricetes</taxon>
    </lineage>
</organism>